<dbReference type="GO" id="GO:0005829">
    <property type="term" value="C:cytosol"/>
    <property type="evidence" value="ECO:0007669"/>
    <property type="project" value="TreeGrafter"/>
</dbReference>
<dbReference type="InterPro" id="IPR045046">
    <property type="entry name" value="Vps9-like"/>
</dbReference>
<dbReference type="GO" id="GO:0016192">
    <property type="term" value="P:vesicle-mediated transport"/>
    <property type="evidence" value="ECO:0007669"/>
    <property type="project" value="InterPro"/>
</dbReference>
<proteinExistence type="predicted"/>
<feature type="region of interest" description="Disordered" evidence="1">
    <location>
        <begin position="132"/>
        <end position="189"/>
    </location>
</feature>
<comment type="caution">
    <text evidence="3">The sequence shown here is derived from an EMBL/GenBank/DDBJ whole genome shotgun (WGS) entry which is preliminary data.</text>
</comment>
<feature type="compositionally biased region" description="Low complexity" evidence="1">
    <location>
        <begin position="132"/>
        <end position="142"/>
    </location>
</feature>
<dbReference type="GO" id="GO:0005085">
    <property type="term" value="F:guanyl-nucleotide exchange factor activity"/>
    <property type="evidence" value="ECO:0007669"/>
    <property type="project" value="InterPro"/>
</dbReference>
<evidence type="ECO:0000259" key="2">
    <source>
        <dbReference type="PROSITE" id="PS51205"/>
    </source>
</evidence>
<sequence>MKSPSEANVGWSSWEEEEHDSAAGGGGGGGNRINLDTHFSSSSSPLPSSPFPTAARSIPPDESLVNSLDDSHLTAESSVASSVSSTNNSMALNPNSTMDNEDLPGIALLKEIFPEETTESLRELHHQHILAHRSQAQTQQQHQPHREHRGGQKQQHAENSSQESFRQQEQQPYSTEMHDATRKQNSMRPHSIEKVLGQACPPREIPNIPSVELPEDFLRLPSSVAVLRKRRQGDTGTSTHQYEFLADLQQQMIQEYKLVGSSFSWEQERERFDFQTYAINRDDRWGLGMTLQEEESFPSVPPQHSITTRYGLKVVGFLPDPQKIQTGEIKSAISQSPAQEAGIQLDDVLIGINGEAFLLSPISYSMSDQQLDKHYQIQKARIVSSIQQSPNPVVVHVRRQRRMSTARGDRRKSLLDSTEQEMENDTTLLRQLFNSPTDIRTPQPRRIRPTPSPFNSMPEMSRCRPFTTVHPLAEALVKRKLIQSRDDQWRITLRLQHFTERTRQWEASNALRLNEKSLSLIPYFNPEDLPPDMTSLMIFPTKSEEEKKSHTNTGADSCYRSDDVDNLEEVRLDHSDAFWGAKCAPSTPTLPPDSPLIPMEYLQAFYGEAQASKIHESSSSNGLQGLALSDSSSSDGLPAARRLFQNRHAWDPFKNQEFPGNRVRPLETASEQGQQVVWVPLYGIRKSLSARIVNSFVEECPDSNQNVPARMAYTMWAYDAESGREWYAPIRHWKDFCDLRDAAMALLQPSSNLYKELSAIKFPREVTIPKSSGLWNTAVFSRASPLSPLQDRRRKRLMEEFEDAREQSSRLLEEFLMELLGAIYTCVPLHPNVAEVALYVQSFLGVDAGLAEEAMVFKESKTIKSSSDLEEDMSRQLLKRSIQRYTWRIFLLHTMKAIVRDFVDAARARGPKLHDIEALEAQGRAVIKGRAMDELACIQNFLDHLVDLILDGCGHDLRLISERHEFSPIRKYFSDETYWDRLVREAVREQVEIEVYVPLRGLVSRLLVNGWRHEDMEVQFKIKELRKRPQSAFRIPEENVSPSDWQSVALILRQGVGMSTLPCVKLRAIVEAAREISRLHNREHGEDQILGADDFLPIFIYSVVRAEMERPCALCVLLRTLCDRTNRIGEIGYFLASFEAAVTHVQEIDLTEDREDMLSFLSTPLTEISLSD</sequence>
<dbReference type="GO" id="GO:0031267">
    <property type="term" value="F:small GTPase binding"/>
    <property type="evidence" value="ECO:0007669"/>
    <property type="project" value="TreeGrafter"/>
</dbReference>
<feature type="compositionally biased region" description="Polar residues" evidence="1">
    <location>
        <begin position="425"/>
        <end position="435"/>
    </location>
</feature>
<protein>
    <submittedName>
        <fullName evidence="3">Vacuolar sorting protein 9 VPS9 domain containing protein</fullName>
    </submittedName>
</protein>
<dbReference type="EMBL" id="JAGRRH010000013">
    <property type="protein sequence ID" value="KAG7360849.1"/>
    <property type="molecule type" value="Genomic_DNA"/>
</dbReference>
<dbReference type="Proteomes" id="UP000693970">
    <property type="component" value="Unassembled WGS sequence"/>
</dbReference>
<dbReference type="PANTHER" id="PTHR23101">
    <property type="entry name" value="RAB GDP/GTP EXCHANGE FACTOR"/>
    <property type="match status" value="1"/>
</dbReference>
<dbReference type="Pfam" id="PF02204">
    <property type="entry name" value="VPS9"/>
    <property type="match status" value="1"/>
</dbReference>
<gene>
    <name evidence="3" type="ORF">IV203_035948</name>
</gene>
<dbReference type="PANTHER" id="PTHR23101:SF25">
    <property type="entry name" value="GTPASE-ACTIVATING PROTEIN AND VPS9 DOMAIN-CONTAINING PROTEIN 1"/>
    <property type="match status" value="1"/>
</dbReference>
<evidence type="ECO:0000256" key="1">
    <source>
        <dbReference type="SAM" id="MobiDB-lite"/>
    </source>
</evidence>
<feature type="compositionally biased region" description="Low complexity" evidence="1">
    <location>
        <begin position="158"/>
        <end position="171"/>
    </location>
</feature>
<evidence type="ECO:0000313" key="3">
    <source>
        <dbReference type="EMBL" id="KAG7360849.1"/>
    </source>
</evidence>
<dbReference type="GO" id="GO:0030139">
    <property type="term" value="C:endocytic vesicle"/>
    <property type="evidence" value="ECO:0007669"/>
    <property type="project" value="TreeGrafter"/>
</dbReference>
<keyword evidence="4" id="KW-1185">Reference proteome</keyword>
<feature type="domain" description="VPS9" evidence="2">
    <location>
        <begin position="1012"/>
        <end position="1154"/>
    </location>
</feature>
<dbReference type="PROSITE" id="PS51205">
    <property type="entry name" value="VPS9"/>
    <property type="match status" value="1"/>
</dbReference>
<organism evidence="3 4">
    <name type="scientific">Nitzschia inconspicua</name>
    <dbReference type="NCBI Taxonomy" id="303405"/>
    <lineage>
        <taxon>Eukaryota</taxon>
        <taxon>Sar</taxon>
        <taxon>Stramenopiles</taxon>
        <taxon>Ochrophyta</taxon>
        <taxon>Bacillariophyta</taxon>
        <taxon>Bacillariophyceae</taxon>
        <taxon>Bacillariophycidae</taxon>
        <taxon>Bacillariales</taxon>
        <taxon>Bacillariaceae</taxon>
        <taxon>Nitzschia</taxon>
    </lineage>
</organism>
<feature type="region of interest" description="Disordered" evidence="1">
    <location>
        <begin position="400"/>
        <end position="461"/>
    </location>
</feature>
<reference evidence="3" key="2">
    <citation type="submission" date="2021-04" db="EMBL/GenBank/DDBJ databases">
        <authorList>
            <person name="Podell S."/>
        </authorList>
    </citation>
    <scope>NUCLEOTIDE SEQUENCE</scope>
    <source>
        <strain evidence="3">Hildebrandi</strain>
    </source>
</reference>
<name>A0A9K3LFJ6_9STRA</name>
<feature type="region of interest" description="Disordered" evidence="1">
    <location>
        <begin position="1"/>
        <end position="99"/>
    </location>
</feature>
<accession>A0A9K3LFJ6</accession>
<evidence type="ECO:0000313" key="4">
    <source>
        <dbReference type="Proteomes" id="UP000693970"/>
    </source>
</evidence>
<reference evidence="3" key="1">
    <citation type="journal article" date="2021" name="Sci. Rep.">
        <title>Diploid genomic architecture of Nitzschia inconspicua, an elite biomass production diatom.</title>
        <authorList>
            <person name="Oliver A."/>
            <person name="Podell S."/>
            <person name="Pinowska A."/>
            <person name="Traller J.C."/>
            <person name="Smith S.R."/>
            <person name="McClure R."/>
            <person name="Beliaev A."/>
            <person name="Bohutskyi P."/>
            <person name="Hill E.A."/>
            <person name="Rabines A."/>
            <person name="Zheng H."/>
            <person name="Allen L.Z."/>
            <person name="Kuo A."/>
            <person name="Grigoriev I.V."/>
            <person name="Allen A.E."/>
            <person name="Hazlebeck D."/>
            <person name="Allen E.E."/>
        </authorList>
    </citation>
    <scope>NUCLEOTIDE SEQUENCE</scope>
    <source>
        <strain evidence="3">Hildebrandi</strain>
    </source>
</reference>
<feature type="compositionally biased region" description="Low complexity" evidence="1">
    <location>
        <begin position="74"/>
        <end position="89"/>
    </location>
</feature>
<dbReference type="AlphaFoldDB" id="A0A9K3LFJ6"/>
<dbReference type="OrthoDB" id="21085at2759"/>
<dbReference type="InterPro" id="IPR003123">
    <property type="entry name" value="VPS9"/>
</dbReference>